<dbReference type="Pfam" id="PF13855">
    <property type="entry name" value="LRR_8"/>
    <property type="match status" value="2"/>
</dbReference>
<evidence type="ECO:0000259" key="9">
    <source>
        <dbReference type="PROSITE" id="PS51763"/>
    </source>
</evidence>
<accession>A0A1Y1V2G1</accession>
<dbReference type="InterPro" id="IPR002883">
    <property type="entry name" value="CBM10/Dockerin_dom"/>
</dbReference>
<dbReference type="FunFam" id="3.80.10.10:FF:000400">
    <property type="entry name" value="Nuclear pore complex protein NUP107"/>
    <property type="match status" value="1"/>
</dbReference>
<dbReference type="FunFam" id="3.80.10.10:FF:000041">
    <property type="entry name" value="LRR receptor-like serine/threonine-protein kinase ERECTA"/>
    <property type="match status" value="1"/>
</dbReference>
<dbReference type="AlphaFoldDB" id="A0A1Y1V2G1"/>
<feature type="region of interest" description="Disordered" evidence="7">
    <location>
        <begin position="370"/>
        <end position="394"/>
    </location>
</feature>
<dbReference type="Gene3D" id="3.90.1220.10">
    <property type="entry name" value="Cellulose docking domain, dockering"/>
    <property type="match status" value="2"/>
</dbReference>
<feature type="compositionally biased region" description="Acidic residues" evidence="7">
    <location>
        <begin position="380"/>
        <end position="394"/>
    </location>
</feature>
<keyword evidence="11" id="KW-1185">Reference proteome</keyword>
<keyword evidence="6" id="KW-0472">Membrane</keyword>
<evidence type="ECO:0000313" key="10">
    <source>
        <dbReference type="EMBL" id="ORX45752.1"/>
    </source>
</evidence>
<dbReference type="PROSITE" id="PS51450">
    <property type="entry name" value="LRR"/>
    <property type="match status" value="1"/>
</dbReference>
<keyword evidence="5" id="KW-0378">Hydrolase</keyword>
<evidence type="ECO:0000256" key="4">
    <source>
        <dbReference type="ARBA" id="ARBA00022737"/>
    </source>
</evidence>
<dbReference type="Pfam" id="PF00560">
    <property type="entry name" value="LRR_1"/>
    <property type="match status" value="3"/>
</dbReference>
<dbReference type="GO" id="GO:0016787">
    <property type="term" value="F:hydrolase activity"/>
    <property type="evidence" value="ECO:0007669"/>
    <property type="project" value="UniProtKB-KW"/>
</dbReference>
<dbReference type="Proteomes" id="UP000193719">
    <property type="component" value="Unassembled WGS sequence"/>
</dbReference>
<feature type="domain" description="CBM10" evidence="9">
    <location>
        <begin position="396"/>
        <end position="437"/>
    </location>
</feature>
<comment type="caution">
    <text evidence="10">The sequence shown here is derived from an EMBL/GenBank/DDBJ whole genome shotgun (WGS) entry which is preliminary data.</text>
</comment>
<reference evidence="10 11" key="1">
    <citation type="submission" date="2016-08" db="EMBL/GenBank/DDBJ databases">
        <title>Genomes of anaerobic fungi encode conserved fungal cellulosomes for biomass hydrolysis.</title>
        <authorList>
            <consortium name="DOE Joint Genome Institute"/>
            <person name="Haitjema C.H."/>
            <person name="Gilmore S.P."/>
            <person name="Henske J.K."/>
            <person name="Solomon K.V."/>
            <person name="De Groot R."/>
            <person name="Kuo A."/>
            <person name="Mondo S.J."/>
            <person name="Salamov A.A."/>
            <person name="Labutti K."/>
            <person name="Zhao Z."/>
            <person name="Chiniquy J."/>
            <person name="Barry K."/>
            <person name="Brewer H.M."/>
            <person name="Purvine S.O."/>
            <person name="Wright A.T."/>
            <person name="Boxma B."/>
            <person name="Van Alen T."/>
            <person name="Hackstein J.H."/>
            <person name="Baker S.E."/>
            <person name="Grigoriev I.V."/>
            <person name="O'Malley M.A."/>
        </authorList>
    </citation>
    <scope>NUCLEOTIDE SEQUENCE [LARGE SCALE GENOMIC DNA]</scope>
    <source>
        <strain evidence="11">finn</strain>
    </source>
</reference>
<dbReference type="InterPro" id="IPR001611">
    <property type="entry name" value="Leu-rich_rpt"/>
</dbReference>
<evidence type="ECO:0000256" key="7">
    <source>
        <dbReference type="SAM" id="MobiDB-lite"/>
    </source>
</evidence>
<dbReference type="OrthoDB" id="676979at2759"/>
<sequence>MLFNILLLSGLTILGGVVSAQDCNTLSEIFLDYGIDVYWNLGTNDCCTAYKDFEYPVIINCNQNNEIIKIHITNLYLENKRINEKFCKFNELISLELMNNGLMGEIPSCITSLTSLEYLNLSDNALTGSIPMDIENLSSLKELTLSKNNLTGEFPESLGNIGSLTGLFIDSNQLSGELPHSLDNLFSIKSFDVSDNQFSGDLPEEFYNMYTLEHGYFNNNKFTGRLDRDIGVFSVLSELDLTNNKFEGKIPSSIGFLQNLEWLSLAGNKFTGDFPSNIAKSKYLVYLDLSNNKFSSVPTALKRLAYLGYIDVSNNPNLKGELHLADEVESCYMDTNNVCVEGGVCQNKVRYCSNPDNNDFDLEAEAEEEEAGFEDVAKDDADELEEDEGDESDDDTCWVSVHGYPCCEGESLEKVYAEDVDGKWGYDFVKKTWCGISTYSEISKKYSVLSNAAANNGCWSLKEGYNCCIGCAVYAITDEGSWGVENGKWCGIPSYCSL</sequence>
<gene>
    <name evidence="10" type="ORF">BCR36DRAFT_585516</name>
</gene>
<organism evidence="10 11">
    <name type="scientific">Piromyces finnis</name>
    <dbReference type="NCBI Taxonomy" id="1754191"/>
    <lineage>
        <taxon>Eukaryota</taxon>
        <taxon>Fungi</taxon>
        <taxon>Fungi incertae sedis</taxon>
        <taxon>Chytridiomycota</taxon>
        <taxon>Chytridiomycota incertae sedis</taxon>
        <taxon>Neocallimastigomycetes</taxon>
        <taxon>Neocallimastigales</taxon>
        <taxon>Neocallimastigaceae</taxon>
        <taxon>Piromyces</taxon>
    </lineage>
</organism>
<evidence type="ECO:0000313" key="11">
    <source>
        <dbReference type="Proteomes" id="UP000193719"/>
    </source>
</evidence>
<dbReference type="STRING" id="1754191.A0A1Y1V2G1"/>
<dbReference type="InterPro" id="IPR032675">
    <property type="entry name" value="LRR_dom_sf"/>
</dbReference>
<dbReference type="EMBL" id="MCFH01000038">
    <property type="protein sequence ID" value="ORX45752.1"/>
    <property type="molecule type" value="Genomic_DNA"/>
</dbReference>
<feature type="chain" id="PRO_5012960070" evidence="8">
    <location>
        <begin position="21"/>
        <end position="498"/>
    </location>
</feature>
<feature type="domain" description="CBM10" evidence="9">
    <location>
        <begin position="457"/>
        <end position="493"/>
    </location>
</feature>
<evidence type="ECO:0000256" key="2">
    <source>
        <dbReference type="ARBA" id="ARBA00022614"/>
    </source>
</evidence>
<dbReference type="PROSITE" id="PS51763">
    <property type="entry name" value="CBM10"/>
    <property type="match status" value="2"/>
</dbReference>
<keyword evidence="2" id="KW-0433">Leucine-rich repeat</keyword>
<comment type="subcellular location">
    <subcellularLocation>
        <location evidence="1">Membrane</location>
    </subcellularLocation>
</comment>
<dbReference type="InterPro" id="IPR052941">
    <property type="entry name" value="StomDev_PlantInt_Reg"/>
</dbReference>
<dbReference type="PANTHER" id="PTHR48004:SF59">
    <property type="entry name" value="LEUCINE-RICH REPEAT-CONTAINING N-TERMINAL PLANT-TYPE DOMAIN-CONTAINING PROTEIN"/>
    <property type="match status" value="1"/>
</dbReference>
<reference evidence="10 11" key="2">
    <citation type="submission" date="2016-08" db="EMBL/GenBank/DDBJ databases">
        <title>Pervasive Adenine N6-methylation of Active Genes in Fungi.</title>
        <authorList>
            <consortium name="DOE Joint Genome Institute"/>
            <person name="Mondo S.J."/>
            <person name="Dannebaum R.O."/>
            <person name="Kuo R.C."/>
            <person name="Labutti K."/>
            <person name="Haridas S."/>
            <person name="Kuo A."/>
            <person name="Salamov A."/>
            <person name="Ahrendt S.R."/>
            <person name="Lipzen A."/>
            <person name="Sullivan W."/>
            <person name="Andreopoulos W.B."/>
            <person name="Clum A."/>
            <person name="Lindquist E."/>
            <person name="Daum C."/>
            <person name="Ramamoorthy G.K."/>
            <person name="Gryganskyi A."/>
            <person name="Culley D."/>
            <person name="Magnuson J.K."/>
            <person name="James T.Y."/>
            <person name="O'Malley M.A."/>
            <person name="Stajich J.E."/>
            <person name="Spatafora J.W."/>
            <person name="Visel A."/>
            <person name="Grigoriev I.V."/>
        </authorList>
    </citation>
    <scope>NUCLEOTIDE SEQUENCE [LARGE SCALE GENOMIC DNA]</scope>
    <source>
        <strain evidence="11">finn</strain>
    </source>
</reference>
<keyword evidence="4" id="KW-0677">Repeat</keyword>
<proteinExistence type="predicted"/>
<evidence type="ECO:0000256" key="5">
    <source>
        <dbReference type="ARBA" id="ARBA00022801"/>
    </source>
</evidence>
<dbReference type="InterPro" id="IPR009034">
    <property type="entry name" value="Dockerin_dom_fun_sf"/>
</dbReference>
<evidence type="ECO:0000256" key="8">
    <source>
        <dbReference type="SAM" id="SignalP"/>
    </source>
</evidence>
<keyword evidence="3 8" id="KW-0732">Signal</keyword>
<evidence type="ECO:0000256" key="1">
    <source>
        <dbReference type="ARBA" id="ARBA00004370"/>
    </source>
</evidence>
<evidence type="ECO:0000256" key="3">
    <source>
        <dbReference type="ARBA" id="ARBA00022729"/>
    </source>
</evidence>
<dbReference type="PANTHER" id="PTHR48004">
    <property type="entry name" value="OS01G0149700 PROTEIN"/>
    <property type="match status" value="1"/>
</dbReference>
<dbReference type="Gene3D" id="3.80.10.10">
    <property type="entry name" value="Ribonuclease Inhibitor"/>
    <property type="match status" value="2"/>
</dbReference>
<feature type="signal peptide" evidence="8">
    <location>
        <begin position="1"/>
        <end position="20"/>
    </location>
</feature>
<dbReference type="Pfam" id="PF02013">
    <property type="entry name" value="CBM_10"/>
    <property type="match status" value="2"/>
</dbReference>
<dbReference type="GO" id="GO:0016020">
    <property type="term" value="C:membrane"/>
    <property type="evidence" value="ECO:0007669"/>
    <property type="project" value="UniProtKB-SubCell"/>
</dbReference>
<name>A0A1Y1V2G1_9FUNG</name>
<dbReference type="SUPFAM" id="SSF64571">
    <property type="entry name" value="Cellulose docking domain, dockering"/>
    <property type="match status" value="2"/>
</dbReference>
<protein>
    <submittedName>
        <fullName evidence="10">L domain-like protein</fullName>
    </submittedName>
</protein>
<dbReference type="SUPFAM" id="SSF52058">
    <property type="entry name" value="L domain-like"/>
    <property type="match status" value="1"/>
</dbReference>
<evidence type="ECO:0000256" key="6">
    <source>
        <dbReference type="ARBA" id="ARBA00023136"/>
    </source>
</evidence>